<evidence type="ECO:0000259" key="2">
    <source>
        <dbReference type="Pfam" id="PF01370"/>
    </source>
</evidence>
<feature type="region of interest" description="Disordered" evidence="1">
    <location>
        <begin position="346"/>
        <end position="368"/>
    </location>
</feature>
<feature type="compositionally biased region" description="Basic and acidic residues" evidence="1">
    <location>
        <begin position="356"/>
        <end position="368"/>
    </location>
</feature>
<protein>
    <submittedName>
        <fullName evidence="3">Nucleoside-diphosphate-sugar epimerase</fullName>
    </submittedName>
</protein>
<dbReference type="AlphaFoldDB" id="A0A0S4QKN8"/>
<proteinExistence type="predicted"/>
<dbReference type="PANTHER" id="PTHR48079">
    <property type="entry name" value="PROTEIN YEEZ"/>
    <property type="match status" value="1"/>
</dbReference>
<gene>
    <name evidence="3" type="ORF">Ga0074812_104159</name>
</gene>
<dbReference type="SUPFAM" id="SSF51735">
    <property type="entry name" value="NAD(P)-binding Rossmann-fold domains"/>
    <property type="match status" value="1"/>
</dbReference>
<keyword evidence="4" id="KW-1185">Reference proteome</keyword>
<evidence type="ECO:0000313" key="3">
    <source>
        <dbReference type="EMBL" id="CUU55078.1"/>
    </source>
</evidence>
<dbReference type="InterPro" id="IPR036291">
    <property type="entry name" value="NAD(P)-bd_dom_sf"/>
</dbReference>
<name>A0A0S4QKN8_9ACTN</name>
<dbReference type="RefSeq" id="WP_091273214.1">
    <property type="nucleotide sequence ID" value="NZ_FAOZ01000004.1"/>
</dbReference>
<dbReference type="Proteomes" id="UP000198802">
    <property type="component" value="Unassembled WGS sequence"/>
</dbReference>
<accession>A0A0S4QKN8</accession>
<organism evidence="3 4">
    <name type="scientific">Parafrankia irregularis</name>
    <dbReference type="NCBI Taxonomy" id="795642"/>
    <lineage>
        <taxon>Bacteria</taxon>
        <taxon>Bacillati</taxon>
        <taxon>Actinomycetota</taxon>
        <taxon>Actinomycetes</taxon>
        <taxon>Frankiales</taxon>
        <taxon>Frankiaceae</taxon>
        <taxon>Parafrankia</taxon>
    </lineage>
</organism>
<dbReference type="GO" id="GO:0004029">
    <property type="term" value="F:aldehyde dehydrogenase (NAD+) activity"/>
    <property type="evidence" value="ECO:0007669"/>
    <property type="project" value="TreeGrafter"/>
</dbReference>
<sequence length="368" mass="39485">MRVLVVGGTGPTGPHVVRGLLGRGDEVTIFHRGTHEPPELADVEHIHGDPHFRESIDEALGTRVFDAVVAMYGRLKHLAPALAGRCGQFVAVGGVPVYQGFFPHPSQLALPVPVTEDHPVVRDGSDATALAFSHRLAQAEAAVLAAHPEATILRFPTLFGPNNARPAEWSVVRRVRDGRPFMILPDGGGQLQSRCAAANAAAFVLAVLNAPTVAAGQVYNAGEATSWSLHDWAATIARLMGGDLELVGLPREIAVEATTTLLPLAGTTATHVVVSTEKARRELGYLPVVDPVVALAELVDWYAEHPDFDPAASPSFTDRFDYRTEDALLTEYRTAARRLAARVEQHAAPPIHSMPHPKEPGKADHRGR</sequence>
<dbReference type="InterPro" id="IPR001509">
    <property type="entry name" value="Epimerase_deHydtase"/>
</dbReference>
<dbReference type="Gene3D" id="3.40.50.720">
    <property type="entry name" value="NAD(P)-binding Rossmann-like Domain"/>
    <property type="match status" value="1"/>
</dbReference>
<feature type="domain" description="NAD-dependent epimerase/dehydratase" evidence="2">
    <location>
        <begin position="3"/>
        <end position="71"/>
    </location>
</feature>
<evidence type="ECO:0000313" key="4">
    <source>
        <dbReference type="Proteomes" id="UP000198802"/>
    </source>
</evidence>
<evidence type="ECO:0000256" key="1">
    <source>
        <dbReference type="SAM" id="MobiDB-lite"/>
    </source>
</evidence>
<reference evidence="4" key="1">
    <citation type="submission" date="2015-11" db="EMBL/GenBank/DDBJ databases">
        <authorList>
            <person name="Varghese N."/>
        </authorList>
    </citation>
    <scope>NUCLEOTIDE SEQUENCE [LARGE SCALE GENOMIC DNA]</scope>
    <source>
        <strain evidence="4">DSM 45899</strain>
    </source>
</reference>
<dbReference type="EMBL" id="FAOZ01000004">
    <property type="protein sequence ID" value="CUU55078.1"/>
    <property type="molecule type" value="Genomic_DNA"/>
</dbReference>
<dbReference type="GO" id="GO:0005737">
    <property type="term" value="C:cytoplasm"/>
    <property type="evidence" value="ECO:0007669"/>
    <property type="project" value="TreeGrafter"/>
</dbReference>
<dbReference type="InterPro" id="IPR051783">
    <property type="entry name" value="NAD(P)-dependent_oxidoreduct"/>
</dbReference>
<dbReference type="Pfam" id="PF01370">
    <property type="entry name" value="Epimerase"/>
    <property type="match status" value="1"/>
</dbReference>
<dbReference type="PANTHER" id="PTHR48079:SF6">
    <property type="entry name" value="NAD(P)-BINDING DOMAIN-CONTAINING PROTEIN-RELATED"/>
    <property type="match status" value="1"/>
</dbReference>